<protein>
    <submittedName>
        <fullName evidence="2">(rape) hypothetical protein</fullName>
    </submittedName>
</protein>
<dbReference type="CDD" id="cd18809">
    <property type="entry name" value="SF1_C_RecD"/>
    <property type="match status" value="1"/>
</dbReference>
<dbReference type="Pfam" id="PF21530">
    <property type="entry name" value="Pif1_2B_dom"/>
    <property type="match status" value="1"/>
</dbReference>
<dbReference type="Gene3D" id="3.40.50.300">
    <property type="entry name" value="P-loop containing nucleotide triphosphate hydrolases"/>
    <property type="match status" value="1"/>
</dbReference>
<dbReference type="InterPro" id="IPR027417">
    <property type="entry name" value="P-loop_NTPase"/>
</dbReference>
<reference evidence="2" key="1">
    <citation type="submission" date="2021-01" db="EMBL/GenBank/DDBJ databases">
        <authorList>
            <consortium name="Genoscope - CEA"/>
            <person name="William W."/>
        </authorList>
    </citation>
    <scope>NUCLEOTIDE SEQUENCE</scope>
</reference>
<feature type="domain" description="DNA helicase Pif1-like 2B" evidence="1">
    <location>
        <begin position="132"/>
        <end position="178"/>
    </location>
</feature>
<dbReference type="PANTHER" id="PTHR23274">
    <property type="entry name" value="DNA HELICASE-RELATED"/>
    <property type="match status" value="1"/>
</dbReference>
<gene>
    <name evidence="2" type="ORF">DARMORV10_A06P18180.1</name>
</gene>
<dbReference type="Gene3D" id="2.30.30.940">
    <property type="match status" value="1"/>
</dbReference>
<dbReference type="PANTHER" id="PTHR23274:SF48">
    <property type="entry name" value="ATP-DEPENDENT DNA HELICASE"/>
    <property type="match status" value="1"/>
</dbReference>
<evidence type="ECO:0000259" key="1">
    <source>
        <dbReference type="Pfam" id="PF21530"/>
    </source>
</evidence>
<dbReference type="SUPFAM" id="SSF52540">
    <property type="entry name" value="P-loop containing nucleoside triphosphate hydrolases"/>
    <property type="match status" value="1"/>
</dbReference>
<dbReference type="InterPro" id="IPR049163">
    <property type="entry name" value="Pif1-like_2B_dom"/>
</dbReference>
<dbReference type="AlphaFoldDB" id="A0A816SFX4"/>
<organism evidence="2">
    <name type="scientific">Brassica napus</name>
    <name type="common">Rape</name>
    <dbReference type="NCBI Taxonomy" id="3708"/>
    <lineage>
        <taxon>Eukaryota</taxon>
        <taxon>Viridiplantae</taxon>
        <taxon>Streptophyta</taxon>
        <taxon>Embryophyta</taxon>
        <taxon>Tracheophyta</taxon>
        <taxon>Spermatophyta</taxon>
        <taxon>Magnoliopsida</taxon>
        <taxon>eudicotyledons</taxon>
        <taxon>Gunneridae</taxon>
        <taxon>Pentapetalae</taxon>
        <taxon>rosids</taxon>
        <taxon>malvids</taxon>
        <taxon>Brassicales</taxon>
        <taxon>Brassicaceae</taxon>
        <taxon>Brassiceae</taxon>
        <taxon>Brassica</taxon>
    </lineage>
</organism>
<sequence>MRLLSGCLSVEDSKDLKEFSEWILKIGDGKVNEPNDGEAEIEIPPEFLITNADEPIEAISKAVYGDSISLQENKDPKFFQERAILCPTNEDVNMINEYMLDRLAGDEKIYISADSIDPSDKISVNNEALGPDFLNTIKVSGLPNHSLRLKVGCPVMVLRNIDPSAGLMNGTRLQITELMDFMVRAKIITGEKVGRTVDIPRLSITPSDTRLPFKMCRRQLPLAVAFAITINKSQGQSLSEVGIFLPRPVFSHGQLYVGISRVTSKKGLKLLIVDKDDKPQTKTMNVVFKEIFNNL</sequence>
<name>A0A816SFX4_BRANA</name>
<evidence type="ECO:0000313" key="2">
    <source>
        <dbReference type="EMBL" id="CAF2084918.1"/>
    </source>
</evidence>
<accession>A0A816SFX4</accession>
<dbReference type="Proteomes" id="UP001295469">
    <property type="component" value="Chromosome A06"/>
</dbReference>
<dbReference type="EMBL" id="HG994360">
    <property type="protein sequence ID" value="CAF2084918.1"/>
    <property type="molecule type" value="Genomic_DNA"/>
</dbReference>
<proteinExistence type="predicted"/>